<gene>
    <name evidence="2" type="ORF">CR513_33127</name>
</gene>
<organism evidence="2 3">
    <name type="scientific">Mucuna pruriens</name>
    <name type="common">Velvet bean</name>
    <name type="synonym">Dolichos pruriens</name>
    <dbReference type="NCBI Taxonomy" id="157652"/>
    <lineage>
        <taxon>Eukaryota</taxon>
        <taxon>Viridiplantae</taxon>
        <taxon>Streptophyta</taxon>
        <taxon>Embryophyta</taxon>
        <taxon>Tracheophyta</taxon>
        <taxon>Spermatophyta</taxon>
        <taxon>Magnoliopsida</taxon>
        <taxon>eudicotyledons</taxon>
        <taxon>Gunneridae</taxon>
        <taxon>Pentapetalae</taxon>
        <taxon>rosids</taxon>
        <taxon>fabids</taxon>
        <taxon>Fabales</taxon>
        <taxon>Fabaceae</taxon>
        <taxon>Papilionoideae</taxon>
        <taxon>50 kb inversion clade</taxon>
        <taxon>NPAAA clade</taxon>
        <taxon>indigoferoid/millettioid clade</taxon>
        <taxon>Phaseoleae</taxon>
        <taxon>Mucuna</taxon>
    </lineage>
</organism>
<keyword evidence="3" id="KW-1185">Reference proteome</keyword>
<name>A0A371G508_MUCPR</name>
<protein>
    <submittedName>
        <fullName evidence="2">Uncharacterized protein</fullName>
    </submittedName>
</protein>
<dbReference type="OrthoDB" id="1747743at2759"/>
<dbReference type="EMBL" id="QJKJ01006740">
    <property type="protein sequence ID" value="RDX85646.1"/>
    <property type="molecule type" value="Genomic_DNA"/>
</dbReference>
<feature type="region of interest" description="Disordered" evidence="1">
    <location>
        <begin position="50"/>
        <end position="88"/>
    </location>
</feature>
<feature type="compositionally biased region" description="Polar residues" evidence="1">
    <location>
        <begin position="73"/>
        <end position="88"/>
    </location>
</feature>
<feature type="compositionally biased region" description="Basic and acidic residues" evidence="1">
    <location>
        <begin position="50"/>
        <end position="70"/>
    </location>
</feature>
<dbReference type="PANTHER" id="PTHR35046">
    <property type="entry name" value="ZINC KNUCKLE (CCHC-TYPE) FAMILY PROTEIN"/>
    <property type="match status" value="1"/>
</dbReference>
<reference evidence="2" key="1">
    <citation type="submission" date="2018-05" db="EMBL/GenBank/DDBJ databases">
        <title>Draft genome of Mucuna pruriens seed.</title>
        <authorList>
            <person name="Nnadi N.E."/>
            <person name="Vos R."/>
            <person name="Hasami M.H."/>
            <person name="Devisetty U.K."/>
            <person name="Aguiy J.C."/>
        </authorList>
    </citation>
    <scope>NUCLEOTIDE SEQUENCE [LARGE SCALE GENOMIC DNA]</scope>
    <source>
        <strain evidence="2">JCA_2017</strain>
    </source>
</reference>
<comment type="caution">
    <text evidence="2">The sequence shown here is derived from an EMBL/GenBank/DDBJ whole genome shotgun (WGS) entry which is preliminary data.</text>
</comment>
<dbReference type="AlphaFoldDB" id="A0A371G508"/>
<evidence type="ECO:0000256" key="1">
    <source>
        <dbReference type="SAM" id="MobiDB-lite"/>
    </source>
</evidence>
<feature type="non-terminal residue" evidence="2">
    <location>
        <position position="1"/>
    </location>
</feature>
<evidence type="ECO:0000313" key="3">
    <source>
        <dbReference type="Proteomes" id="UP000257109"/>
    </source>
</evidence>
<sequence length="164" mass="19057">MEIQDMVELQHYNTIGKLVCEAIRVEMQIKRRSASRKTYIVSSGWKGKEKEKEKVRREKSPKKGSDHSLGQKEITSTPTPNAPRTNGRSCVNMASERLVKKLGLPTFVHPRPYKLQWLCKRGEFLMDKKVEVDFTLGRYEDKVTCYVVPMEVTHLLLGRSWQFD</sequence>
<dbReference type="CDD" id="cd00303">
    <property type="entry name" value="retropepsin_like"/>
    <property type="match status" value="1"/>
</dbReference>
<dbReference type="Proteomes" id="UP000257109">
    <property type="component" value="Unassembled WGS sequence"/>
</dbReference>
<proteinExistence type="predicted"/>
<evidence type="ECO:0000313" key="2">
    <source>
        <dbReference type="EMBL" id="RDX85646.1"/>
    </source>
</evidence>
<dbReference type="PANTHER" id="PTHR35046:SF26">
    <property type="entry name" value="RNA-DIRECTED DNA POLYMERASE"/>
    <property type="match status" value="1"/>
</dbReference>
<accession>A0A371G508</accession>